<comment type="similarity">
    <text evidence="1">Belongs to the AHA1 family.</text>
</comment>
<protein>
    <submittedName>
        <fullName evidence="3">SRPBCC domain-containing protein</fullName>
    </submittedName>
</protein>
<organism evidence="3 4">
    <name type="scientific">Siccirubricoccus deserti</name>
    <dbReference type="NCBI Taxonomy" id="2013562"/>
    <lineage>
        <taxon>Bacteria</taxon>
        <taxon>Pseudomonadati</taxon>
        <taxon>Pseudomonadota</taxon>
        <taxon>Alphaproteobacteria</taxon>
        <taxon>Acetobacterales</taxon>
        <taxon>Roseomonadaceae</taxon>
        <taxon>Siccirubricoccus</taxon>
    </lineage>
</organism>
<dbReference type="InterPro" id="IPR013538">
    <property type="entry name" value="ASHA1/2-like_C"/>
</dbReference>
<sequence length="167" mass="18684">MDASADSEFVIARVFNARRQRVWDAWTQPEMLGRWFGPKGSTTTVLRSELRPGGMLHFRLDAPDGGRMWGRFVYREVEAPSRLVWVHSFADEQGRLAPTPFGGSWPMEILTTVLFEAAGEATKVKLRWTPISPTAEELKTFTASKPSMNGGWGGSFELLDRLLAQPG</sequence>
<dbReference type="InterPro" id="IPR023393">
    <property type="entry name" value="START-like_dom_sf"/>
</dbReference>
<dbReference type="Pfam" id="PF08327">
    <property type="entry name" value="AHSA1"/>
    <property type="match status" value="1"/>
</dbReference>
<reference evidence="3" key="1">
    <citation type="submission" date="2020-08" db="EMBL/GenBank/DDBJ databases">
        <authorList>
            <person name="Hu Y."/>
            <person name="Nguyen S.V."/>
            <person name="Li F."/>
            <person name="Fanning S."/>
        </authorList>
    </citation>
    <scope>NUCLEOTIDE SEQUENCE</scope>
    <source>
        <strain evidence="3">SYSU D8009</strain>
    </source>
</reference>
<dbReference type="AlphaFoldDB" id="A0A9X0QU94"/>
<dbReference type="CDD" id="cd07814">
    <property type="entry name" value="SRPBCC_CalC_Aha1-like"/>
    <property type="match status" value="1"/>
</dbReference>
<keyword evidence="4" id="KW-1185">Reference proteome</keyword>
<evidence type="ECO:0000259" key="2">
    <source>
        <dbReference type="Pfam" id="PF08327"/>
    </source>
</evidence>
<accession>A0A9X0QU94</accession>
<dbReference type="Gene3D" id="3.30.530.20">
    <property type="match status" value="1"/>
</dbReference>
<evidence type="ECO:0000313" key="3">
    <source>
        <dbReference type="EMBL" id="MBC4013829.1"/>
    </source>
</evidence>
<dbReference type="SUPFAM" id="SSF55961">
    <property type="entry name" value="Bet v1-like"/>
    <property type="match status" value="1"/>
</dbReference>
<evidence type="ECO:0000256" key="1">
    <source>
        <dbReference type="ARBA" id="ARBA00006817"/>
    </source>
</evidence>
<feature type="domain" description="Activator of Hsp90 ATPase homologue 1/2-like C-terminal" evidence="2">
    <location>
        <begin position="16"/>
        <end position="163"/>
    </location>
</feature>
<dbReference type="Proteomes" id="UP000600101">
    <property type="component" value="Unassembled WGS sequence"/>
</dbReference>
<evidence type="ECO:0000313" key="4">
    <source>
        <dbReference type="Proteomes" id="UP000600101"/>
    </source>
</evidence>
<dbReference type="EMBL" id="JACOMF010000001">
    <property type="protein sequence ID" value="MBC4013829.1"/>
    <property type="molecule type" value="Genomic_DNA"/>
</dbReference>
<proteinExistence type="inferred from homology"/>
<name>A0A9X0QU94_9PROT</name>
<dbReference type="RefSeq" id="WP_186768595.1">
    <property type="nucleotide sequence ID" value="NZ_JACOMF010000001.1"/>
</dbReference>
<gene>
    <name evidence="3" type="ORF">H7965_00720</name>
</gene>
<comment type="caution">
    <text evidence="3">The sequence shown here is derived from an EMBL/GenBank/DDBJ whole genome shotgun (WGS) entry which is preliminary data.</text>
</comment>